<sequence length="152" mass="15656">MSARTNRQRLAHGLRRDRGSYAVETAILAPVMIALMLLMIAFGRVTDADGAVDSAARAAARAASLERDAGSAQAEAQAAADRSLEGEGITCQTSNVAVNTGGYALDMGVDANVTATIACTADLSDIGLPGLPGSKTLTASWTSPIDTYRGRQ</sequence>
<organism evidence="4 5">
    <name type="scientific">Streptomyces agglomeratus</name>
    <dbReference type="NCBI Taxonomy" id="285458"/>
    <lineage>
        <taxon>Bacteria</taxon>
        <taxon>Bacillati</taxon>
        <taxon>Actinomycetota</taxon>
        <taxon>Actinomycetes</taxon>
        <taxon>Kitasatosporales</taxon>
        <taxon>Streptomycetaceae</taxon>
        <taxon>Streptomyces</taxon>
    </lineage>
</organism>
<name>A0A1E5NZ25_9ACTN</name>
<dbReference type="InterPro" id="IPR012495">
    <property type="entry name" value="TadE-like_dom"/>
</dbReference>
<dbReference type="AlphaFoldDB" id="A0A1E5NZ25"/>
<keyword evidence="1" id="KW-0175">Coiled coil</keyword>
<evidence type="ECO:0000313" key="5">
    <source>
        <dbReference type="Proteomes" id="UP000095759"/>
    </source>
</evidence>
<evidence type="ECO:0000256" key="2">
    <source>
        <dbReference type="SAM" id="Phobius"/>
    </source>
</evidence>
<gene>
    <name evidence="4" type="ORF">AS594_38915</name>
</gene>
<protein>
    <recommendedName>
        <fullName evidence="3">TadE-like domain-containing protein</fullName>
    </recommendedName>
</protein>
<comment type="caution">
    <text evidence="4">The sequence shown here is derived from an EMBL/GenBank/DDBJ whole genome shotgun (WGS) entry which is preliminary data.</text>
</comment>
<feature type="transmembrane region" description="Helical" evidence="2">
    <location>
        <begin position="21"/>
        <end position="42"/>
    </location>
</feature>
<evidence type="ECO:0000313" key="4">
    <source>
        <dbReference type="EMBL" id="OEJ21519.1"/>
    </source>
</evidence>
<dbReference type="OrthoDB" id="4869119at2"/>
<dbReference type="Pfam" id="PF07811">
    <property type="entry name" value="TadE"/>
    <property type="match status" value="1"/>
</dbReference>
<keyword evidence="2" id="KW-0812">Transmembrane</keyword>
<keyword evidence="2" id="KW-1133">Transmembrane helix</keyword>
<accession>A0A1E5NZ25</accession>
<dbReference type="EMBL" id="MEHJ01000002">
    <property type="protein sequence ID" value="OEJ21519.1"/>
    <property type="molecule type" value="Genomic_DNA"/>
</dbReference>
<keyword evidence="5" id="KW-1185">Reference proteome</keyword>
<evidence type="ECO:0000259" key="3">
    <source>
        <dbReference type="Pfam" id="PF07811"/>
    </source>
</evidence>
<keyword evidence="2" id="KW-0472">Membrane</keyword>
<reference evidence="4 5" key="1">
    <citation type="submission" date="2016-08" db="EMBL/GenBank/DDBJ databases">
        <title>Complete genome sequence of Streptomyces agglomeratus strain 6-3-2, a novel anti-MRSA actinomycete isolated from Wuli of Tebit, China.</title>
        <authorList>
            <person name="Chen X."/>
        </authorList>
    </citation>
    <scope>NUCLEOTIDE SEQUENCE [LARGE SCALE GENOMIC DNA]</scope>
    <source>
        <strain evidence="4 5">6-3-2</strain>
    </source>
</reference>
<dbReference type="RefSeq" id="WP_069936152.1">
    <property type="nucleotide sequence ID" value="NZ_MEHJ01000002.1"/>
</dbReference>
<evidence type="ECO:0000256" key="1">
    <source>
        <dbReference type="SAM" id="Coils"/>
    </source>
</evidence>
<feature type="domain" description="TadE-like" evidence="3">
    <location>
        <begin position="19"/>
        <end position="61"/>
    </location>
</feature>
<dbReference type="Proteomes" id="UP000095759">
    <property type="component" value="Unassembled WGS sequence"/>
</dbReference>
<proteinExistence type="predicted"/>
<feature type="coiled-coil region" evidence="1">
    <location>
        <begin position="55"/>
        <end position="82"/>
    </location>
</feature>